<dbReference type="Proteomes" id="UP000095287">
    <property type="component" value="Unplaced"/>
</dbReference>
<accession>A0A1I8ALS0</accession>
<proteinExistence type="predicted"/>
<keyword evidence="1" id="KW-1185">Reference proteome</keyword>
<protein>
    <submittedName>
        <fullName evidence="2">Uncharacterized protein</fullName>
    </submittedName>
</protein>
<organism evidence="1 2">
    <name type="scientific">Steinernema glaseri</name>
    <dbReference type="NCBI Taxonomy" id="37863"/>
    <lineage>
        <taxon>Eukaryota</taxon>
        <taxon>Metazoa</taxon>
        <taxon>Ecdysozoa</taxon>
        <taxon>Nematoda</taxon>
        <taxon>Chromadorea</taxon>
        <taxon>Rhabditida</taxon>
        <taxon>Tylenchina</taxon>
        <taxon>Panagrolaimomorpha</taxon>
        <taxon>Strongyloidoidea</taxon>
        <taxon>Steinernematidae</taxon>
        <taxon>Steinernema</taxon>
    </lineage>
</organism>
<dbReference type="WBParaSite" id="L893_g7267.t1">
    <property type="protein sequence ID" value="L893_g7267.t1"/>
    <property type="gene ID" value="L893_g7267"/>
</dbReference>
<reference evidence="2" key="1">
    <citation type="submission" date="2016-11" db="UniProtKB">
        <authorList>
            <consortium name="WormBaseParasite"/>
        </authorList>
    </citation>
    <scope>IDENTIFICATION</scope>
</reference>
<name>A0A1I8ALS0_9BILA</name>
<evidence type="ECO:0000313" key="2">
    <source>
        <dbReference type="WBParaSite" id="L893_g7267.t1"/>
    </source>
</evidence>
<dbReference type="AlphaFoldDB" id="A0A1I8ALS0"/>
<sequence length="156" mass="16686">MVVTRADLDARVEEDVVLPEKAVVVEVDADLLARLDSVAAEDGPGARGDPDPVQRVPVDVLLLDEAAVVAEDVDAALLAREDLVLADGWMALGGDSHAGEGIGEDAVVHELTAALYVDKMLSAVPWCTSRRSTVGSTWFLTSMTEMWLPRMSEDSK</sequence>
<evidence type="ECO:0000313" key="1">
    <source>
        <dbReference type="Proteomes" id="UP000095287"/>
    </source>
</evidence>